<evidence type="ECO:0000259" key="1">
    <source>
        <dbReference type="Pfam" id="PF22893"/>
    </source>
</evidence>
<dbReference type="Pfam" id="PF22893">
    <property type="entry name" value="ULD_2"/>
    <property type="match status" value="1"/>
</dbReference>
<dbReference type="Proteomes" id="UP000054097">
    <property type="component" value="Unassembled WGS sequence"/>
</dbReference>
<protein>
    <recommendedName>
        <fullName evidence="1">Ubiquitin-like domain-containing protein</fullName>
    </recommendedName>
</protein>
<dbReference type="InterPro" id="IPR016035">
    <property type="entry name" value="Acyl_Trfase/lysoPLipase"/>
</dbReference>
<name>A0A0C3BBI9_SERVB</name>
<sequence length="416" mass="46399">MTIEVAMEELITIGRAMFSQDLQDQSPDANTGRLRNAVEDMLRRNKHSIDLKLRESAQNRCKVVVFAAPAAATSHCQAFRTYRHRGKGLECTFVEAACAILSSPESFTPVAIGPSSRCQRFVGIPYGYVNPAREVLMEAQKIFGDEKPVSLFLSLGSGHQSPTPGSKTCLKRITRESGIVERELSHQLGGAAAYLRLNVDKGLEAIETTQWSDVSAIISHTRVYLEMTIITSFIDEAVHRVLEATGSITLGQLVGTSSSTKIRFDSQELGDLLERRLRPMHDALEVIVEKITLVDAIGNRIPIPLHLCCSYKMLTSIIHSYFEHHRPPGTELVRQGHYQLVCGTQKEDIDSSKWTFLAAPGLTVEMSMVRHNRDKRDMACPKCARVCYERINEIWATSYLAMRSFGSLARLSLMTI</sequence>
<dbReference type="OrthoDB" id="1658288at2759"/>
<dbReference type="Gene3D" id="3.40.1090.10">
    <property type="entry name" value="Cytosolic phospholipase A2 catalytic domain"/>
    <property type="match status" value="1"/>
</dbReference>
<organism evidence="2 3">
    <name type="scientific">Serendipita vermifera MAFF 305830</name>
    <dbReference type="NCBI Taxonomy" id="933852"/>
    <lineage>
        <taxon>Eukaryota</taxon>
        <taxon>Fungi</taxon>
        <taxon>Dikarya</taxon>
        <taxon>Basidiomycota</taxon>
        <taxon>Agaricomycotina</taxon>
        <taxon>Agaricomycetes</taxon>
        <taxon>Sebacinales</taxon>
        <taxon>Serendipitaceae</taxon>
        <taxon>Serendipita</taxon>
    </lineage>
</organism>
<proteinExistence type="predicted"/>
<dbReference type="SUPFAM" id="SSF52151">
    <property type="entry name" value="FabD/lysophospholipase-like"/>
    <property type="match status" value="1"/>
</dbReference>
<dbReference type="AlphaFoldDB" id="A0A0C3BBI9"/>
<gene>
    <name evidence="2" type="ORF">M408DRAFT_91710</name>
</gene>
<reference evidence="3" key="2">
    <citation type="submission" date="2015-01" db="EMBL/GenBank/DDBJ databases">
        <title>Evolutionary Origins and Diversification of the Mycorrhizal Mutualists.</title>
        <authorList>
            <consortium name="DOE Joint Genome Institute"/>
            <consortium name="Mycorrhizal Genomics Consortium"/>
            <person name="Kohler A."/>
            <person name="Kuo A."/>
            <person name="Nagy L.G."/>
            <person name="Floudas D."/>
            <person name="Copeland A."/>
            <person name="Barry K.W."/>
            <person name="Cichocki N."/>
            <person name="Veneault-Fourrey C."/>
            <person name="LaButti K."/>
            <person name="Lindquist E.A."/>
            <person name="Lipzen A."/>
            <person name="Lundell T."/>
            <person name="Morin E."/>
            <person name="Murat C."/>
            <person name="Riley R."/>
            <person name="Ohm R."/>
            <person name="Sun H."/>
            <person name="Tunlid A."/>
            <person name="Henrissat B."/>
            <person name="Grigoriev I.V."/>
            <person name="Hibbett D.S."/>
            <person name="Martin F."/>
        </authorList>
    </citation>
    <scope>NUCLEOTIDE SEQUENCE [LARGE SCALE GENOMIC DNA]</scope>
    <source>
        <strain evidence="3">MAFF 305830</strain>
    </source>
</reference>
<evidence type="ECO:0000313" key="2">
    <source>
        <dbReference type="EMBL" id="KIM34180.1"/>
    </source>
</evidence>
<evidence type="ECO:0000313" key="3">
    <source>
        <dbReference type="Proteomes" id="UP000054097"/>
    </source>
</evidence>
<dbReference type="HOGENOM" id="CLU_000288_144_2_1"/>
<reference evidence="2 3" key="1">
    <citation type="submission" date="2014-04" db="EMBL/GenBank/DDBJ databases">
        <authorList>
            <consortium name="DOE Joint Genome Institute"/>
            <person name="Kuo A."/>
            <person name="Zuccaro A."/>
            <person name="Kohler A."/>
            <person name="Nagy L.G."/>
            <person name="Floudas D."/>
            <person name="Copeland A."/>
            <person name="Barry K.W."/>
            <person name="Cichocki N."/>
            <person name="Veneault-Fourrey C."/>
            <person name="LaButti K."/>
            <person name="Lindquist E.A."/>
            <person name="Lipzen A."/>
            <person name="Lundell T."/>
            <person name="Morin E."/>
            <person name="Murat C."/>
            <person name="Sun H."/>
            <person name="Tunlid A."/>
            <person name="Henrissat B."/>
            <person name="Grigoriev I.V."/>
            <person name="Hibbett D.S."/>
            <person name="Martin F."/>
            <person name="Nordberg H.P."/>
            <person name="Cantor M.N."/>
            <person name="Hua S.X."/>
        </authorList>
    </citation>
    <scope>NUCLEOTIDE SEQUENCE [LARGE SCALE GENOMIC DNA]</scope>
    <source>
        <strain evidence="2 3">MAFF 305830</strain>
    </source>
</reference>
<dbReference type="InterPro" id="IPR054464">
    <property type="entry name" value="ULD_fung"/>
</dbReference>
<dbReference type="STRING" id="933852.A0A0C3BBI9"/>
<feature type="domain" description="Ubiquitin-like" evidence="1">
    <location>
        <begin position="289"/>
        <end position="371"/>
    </location>
</feature>
<keyword evidence="3" id="KW-1185">Reference proteome</keyword>
<accession>A0A0C3BBI9</accession>
<dbReference type="EMBL" id="KN824277">
    <property type="protein sequence ID" value="KIM34180.1"/>
    <property type="molecule type" value="Genomic_DNA"/>
</dbReference>